<gene>
    <name evidence="1" type="ORF">N657DRAFT_419990</name>
</gene>
<dbReference type="RefSeq" id="XP_062647439.1">
    <property type="nucleotide sequence ID" value="XM_062787281.1"/>
</dbReference>
<reference evidence="1" key="1">
    <citation type="journal article" date="2023" name="Mol. Phylogenet. Evol.">
        <title>Genome-scale phylogeny and comparative genomics of the fungal order Sordariales.</title>
        <authorList>
            <person name="Hensen N."/>
            <person name="Bonometti L."/>
            <person name="Westerberg I."/>
            <person name="Brannstrom I.O."/>
            <person name="Guillou S."/>
            <person name="Cros-Aarteil S."/>
            <person name="Calhoun S."/>
            <person name="Haridas S."/>
            <person name="Kuo A."/>
            <person name="Mondo S."/>
            <person name="Pangilinan J."/>
            <person name="Riley R."/>
            <person name="LaButti K."/>
            <person name="Andreopoulos B."/>
            <person name="Lipzen A."/>
            <person name="Chen C."/>
            <person name="Yan M."/>
            <person name="Daum C."/>
            <person name="Ng V."/>
            <person name="Clum A."/>
            <person name="Steindorff A."/>
            <person name="Ohm R.A."/>
            <person name="Martin F."/>
            <person name="Silar P."/>
            <person name="Natvig D.O."/>
            <person name="Lalanne C."/>
            <person name="Gautier V."/>
            <person name="Ament-Velasquez S.L."/>
            <person name="Kruys A."/>
            <person name="Hutchinson M.I."/>
            <person name="Powell A.J."/>
            <person name="Barry K."/>
            <person name="Miller A.N."/>
            <person name="Grigoriev I.V."/>
            <person name="Debuchy R."/>
            <person name="Gladieux P."/>
            <person name="Hiltunen Thoren M."/>
            <person name="Johannesson H."/>
        </authorList>
    </citation>
    <scope>NUCLEOTIDE SEQUENCE</scope>
    <source>
        <strain evidence="1">CBS 731.68</strain>
    </source>
</reference>
<organism evidence="1 2">
    <name type="scientific">Parathielavia appendiculata</name>
    <dbReference type="NCBI Taxonomy" id="2587402"/>
    <lineage>
        <taxon>Eukaryota</taxon>
        <taxon>Fungi</taxon>
        <taxon>Dikarya</taxon>
        <taxon>Ascomycota</taxon>
        <taxon>Pezizomycotina</taxon>
        <taxon>Sordariomycetes</taxon>
        <taxon>Sordariomycetidae</taxon>
        <taxon>Sordariales</taxon>
        <taxon>Chaetomiaceae</taxon>
        <taxon>Parathielavia</taxon>
    </lineage>
</organism>
<dbReference type="GeneID" id="87824051"/>
<dbReference type="AlphaFoldDB" id="A0AAN6Z3M9"/>
<comment type="caution">
    <text evidence="1">The sequence shown here is derived from an EMBL/GenBank/DDBJ whole genome shotgun (WGS) entry which is preliminary data.</text>
</comment>
<protein>
    <submittedName>
        <fullName evidence="1">Uncharacterized protein</fullName>
    </submittedName>
</protein>
<dbReference type="Proteomes" id="UP001302602">
    <property type="component" value="Unassembled WGS sequence"/>
</dbReference>
<accession>A0AAN6Z3M9</accession>
<proteinExistence type="predicted"/>
<keyword evidence="2" id="KW-1185">Reference proteome</keyword>
<sequence>MVQGPIPRRIRRELRHYSFKKLTVEQLNPPQTTFWESRSPEFASHEQEMRYRREDLRDTPACGLALFEEHEKFVQEHLSMLNGSRPVFRPRFGRDWTTLHKSYARWLWMNCQTGWCPKEPRSQTQPTTALWTELDMMRPTC</sequence>
<evidence type="ECO:0000313" key="1">
    <source>
        <dbReference type="EMBL" id="KAK4123668.1"/>
    </source>
</evidence>
<reference evidence="1" key="2">
    <citation type="submission" date="2023-05" db="EMBL/GenBank/DDBJ databases">
        <authorList>
            <consortium name="Lawrence Berkeley National Laboratory"/>
            <person name="Steindorff A."/>
            <person name="Hensen N."/>
            <person name="Bonometti L."/>
            <person name="Westerberg I."/>
            <person name="Brannstrom I.O."/>
            <person name="Guillou S."/>
            <person name="Cros-Aarteil S."/>
            <person name="Calhoun S."/>
            <person name="Haridas S."/>
            <person name="Kuo A."/>
            <person name="Mondo S."/>
            <person name="Pangilinan J."/>
            <person name="Riley R."/>
            <person name="Labutti K."/>
            <person name="Andreopoulos B."/>
            <person name="Lipzen A."/>
            <person name="Chen C."/>
            <person name="Yanf M."/>
            <person name="Daum C."/>
            <person name="Ng V."/>
            <person name="Clum A."/>
            <person name="Ohm R."/>
            <person name="Martin F."/>
            <person name="Silar P."/>
            <person name="Natvig D."/>
            <person name="Lalanne C."/>
            <person name="Gautier V."/>
            <person name="Ament-Velasquez S.L."/>
            <person name="Kruys A."/>
            <person name="Hutchinson M.I."/>
            <person name="Powell A.J."/>
            <person name="Barry K."/>
            <person name="Miller A.N."/>
            <person name="Grigoriev I.V."/>
            <person name="Debuchy R."/>
            <person name="Gladieux P."/>
            <person name="Thoren M.H."/>
            <person name="Johannesson H."/>
        </authorList>
    </citation>
    <scope>NUCLEOTIDE SEQUENCE</scope>
    <source>
        <strain evidence="1">CBS 731.68</strain>
    </source>
</reference>
<name>A0AAN6Z3M9_9PEZI</name>
<dbReference type="EMBL" id="MU853228">
    <property type="protein sequence ID" value="KAK4123668.1"/>
    <property type="molecule type" value="Genomic_DNA"/>
</dbReference>
<evidence type="ECO:0000313" key="2">
    <source>
        <dbReference type="Proteomes" id="UP001302602"/>
    </source>
</evidence>